<accession>A0AAV5W3V1</accession>
<evidence type="ECO:0000313" key="1">
    <source>
        <dbReference type="EMBL" id="GMT26465.1"/>
    </source>
</evidence>
<gene>
    <name evidence="1" type="ORF">PFISCL1PPCAC_17762</name>
</gene>
<feature type="non-terminal residue" evidence="1">
    <location>
        <position position="91"/>
    </location>
</feature>
<protein>
    <submittedName>
        <fullName evidence="1">Uncharacterized protein</fullName>
    </submittedName>
</protein>
<dbReference type="AlphaFoldDB" id="A0AAV5W3V1"/>
<keyword evidence="2" id="KW-1185">Reference proteome</keyword>
<feature type="non-terminal residue" evidence="1">
    <location>
        <position position="1"/>
    </location>
</feature>
<comment type="caution">
    <text evidence="1">The sequence shown here is derived from an EMBL/GenBank/DDBJ whole genome shotgun (WGS) entry which is preliminary data.</text>
</comment>
<evidence type="ECO:0000313" key="2">
    <source>
        <dbReference type="Proteomes" id="UP001432322"/>
    </source>
</evidence>
<proteinExistence type="predicted"/>
<dbReference type="EMBL" id="BTSY01000005">
    <property type="protein sequence ID" value="GMT26465.1"/>
    <property type="molecule type" value="Genomic_DNA"/>
</dbReference>
<name>A0AAV5W3V1_9BILA</name>
<dbReference type="Proteomes" id="UP001432322">
    <property type="component" value="Unassembled WGS sequence"/>
</dbReference>
<reference evidence="1" key="1">
    <citation type="submission" date="2023-10" db="EMBL/GenBank/DDBJ databases">
        <title>Genome assembly of Pristionchus species.</title>
        <authorList>
            <person name="Yoshida K."/>
            <person name="Sommer R.J."/>
        </authorList>
    </citation>
    <scope>NUCLEOTIDE SEQUENCE</scope>
    <source>
        <strain evidence="1">RS5133</strain>
    </source>
</reference>
<organism evidence="1 2">
    <name type="scientific">Pristionchus fissidentatus</name>
    <dbReference type="NCBI Taxonomy" id="1538716"/>
    <lineage>
        <taxon>Eukaryota</taxon>
        <taxon>Metazoa</taxon>
        <taxon>Ecdysozoa</taxon>
        <taxon>Nematoda</taxon>
        <taxon>Chromadorea</taxon>
        <taxon>Rhabditida</taxon>
        <taxon>Rhabditina</taxon>
        <taxon>Diplogasteromorpha</taxon>
        <taxon>Diplogasteroidea</taxon>
        <taxon>Neodiplogasteridae</taxon>
        <taxon>Pristionchus</taxon>
    </lineage>
</organism>
<sequence length="91" mass="9902">SLVLIPRSAPRKEKLVCAAIDQVVCAAKDPDEIEKCEHCLLPGEKPPCPKDTTCTPGGMNTMKGGKDPTTFCQYRKCRGNDVLLTFPTLLP</sequence>